<keyword evidence="6" id="KW-1185">Reference proteome</keyword>
<dbReference type="Proteomes" id="UP000295807">
    <property type="component" value="Unassembled WGS sequence"/>
</dbReference>
<evidence type="ECO:0000256" key="2">
    <source>
        <dbReference type="SAM" id="SignalP"/>
    </source>
</evidence>
<keyword evidence="5" id="KW-0808">Transferase</keyword>
<dbReference type="InterPro" id="IPR003594">
    <property type="entry name" value="HATPase_dom"/>
</dbReference>
<dbReference type="Gene3D" id="3.30.565.10">
    <property type="entry name" value="Histidine kinase-like ATPase, C-terminal domain"/>
    <property type="match status" value="1"/>
</dbReference>
<evidence type="ECO:0000256" key="1">
    <source>
        <dbReference type="SAM" id="Phobius"/>
    </source>
</evidence>
<dbReference type="InterPro" id="IPR036890">
    <property type="entry name" value="HATPase_C_sf"/>
</dbReference>
<name>A0A4R3KXK6_9SPHI</name>
<dbReference type="InterPro" id="IPR050640">
    <property type="entry name" value="Bact_2-comp_sensor_kinase"/>
</dbReference>
<keyword evidence="5" id="KW-0418">Kinase</keyword>
<evidence type="ECO:0000313" key="5">
    <source>
        <dbReference type="EMBL" id="TCS89200.1"/>
    </source>
</evidence>
<keyword evidence="1" id="KW-0472">Membrane</keyword>
<evidence type="ECO:0000313" key="6">
    <source>
        <dbReference type="Proteomes" id="UP000295807"/>
    </source>
</evidence>
<keyword evidence="1" id="KW-0812">Transmembrane</keyword>
<evidence type="ECO:0000259" key="3">
    <source>
        <dbReference type="Pfam" id="PF02518"/>
    </source>
</evidence>
<dbReference type="EMBL" id="SMAD01000002">
    <property type="protein sequence ID" value="TCS89200.1"/>
    <property type="molecule type" value="Genomic_DNA"/>
</dbReference>
<comment type="caution">
    <text evidence="5">The sequence shown here is derived from an EMBL/GenBank/DDBJ whole genome shotgun (WGS) entry which is preliminary data.</text>
</comment>
<feature type="transmembrane region" description="Helical" evidence="1">
    <location>
        <begin position="354"/>
        <end position="375"/>
    </location>
</feature>
<dbReference type="OrthoDB" id="9809670at2"/>
<dbReference type="Pfam" id="PF02518">
    <property type="entry name" value="HATPase_c"/>
    <property type="match status" value="1"/>
</dbReference>
<dbReference type="InterPro" id="IPR010559">
    <property type="entry name" value="Sig_transdc_His_kin_internal"/>
</dbReference>
<dbReference type="PANTHER" id="PTHR34220">
    <property type="entry name" value="SENSOR HISTIDINE KINASE YPDA"/>
    <property type="match status" value="1"/>
</dbReference>
<sequence length="599" mass="68630">MKRTVLLNFLLLITGSAAGQRFEMNLDSVHPHLQNDRHGDTIRKYFSNTFYSYPTPDQYPDEYNYTTELKEPYLLIGAFYSNKLAVNYTFAEEKIPELKEYVNDTSHSGAIWPKSYSGKYAIPVLDSSGIIVTVNGISSRNAGRYEFRVLENKTREVLPWTKPTLFTGWYRSTYIEEKNKHDEEVAYLGHFKNEFGKSLTFQVRKIDQPQLIQASLSALWVARKPKVLGVFTFSELSDFLKMFKKQWVPAAYRQTMTDWSSDTTLLKLKNAFEPRENSIIFYLDDIVNSKEVIEYNLVGEGDSTGWKANDFDLNFIWLKDLEPGRYNLKIRYSVQRHNIAVYPFTIAAAWYQTAGFKLGIVLLGLLSAGFVVLLLRSGKQAKLLEVQGMQKQLVQTELRSIRSQFNPHFVFNALNSIQGLMTRKDTGQANKYLAEFSSLMRESLKRSDREFESISKEIKLLENYLNLEQLRFGFSYRIILDEELDIHAMEIPGLLLQPLVENAIKHGVAKLYDKGMLFIRFQTGGANLTVSVEDNGQGFAYNGLADNKLTYKAQGYGLKLTKERIKLLNATLEGQELVFAIASNGEGTCVSIQFKNWLL</sequence>
<dbReference type="AlphaFoldDB" id="A0A4R3KXK6"/>
<dbReference type="GO" id="GO:0000155">
    <property type="term" value="F:phosphorelay sensor kinase activity"/>
    <property type="evidence" value="ECO:0007669"/>
    <property type="project" value="InterPro"/>
</dbReference>
<feature type="chain" id="PRO_5020308761" evidence="2">
    <location>
        <begin position="20"/>
        <end position="599"/>
    </location>
</feature>
<accession>A0A4R3KXK6</accession>
<protein>
    <submittedName>
        <fullName evidence="5">Histidine kinase/DNA gyrase B/HSP90-like ATPase</fullName>
    </submittedName>
</protein>
<reference evidence="5 6" key="1">
    <citation type="submission" date="2019-03" db="EMBL/GenBank/DDBJ databases">
        <title>Genomic Encyclopedia of Type Strains, Phase IV (KMG-IV): sequencing the most valuable type-strain genomes for metagenomic binning, comparative biology and taxonomic classification.</title>
        <authorList>
            <person name="Goeker M."/>
        </authorList>
    </citation>
    <scope>NUCLEOTIDE SEQUENCE [LARGE SCALE GENOMIC DNA]</scope>
    <source>
        <strain evidence="5 6">DSM 21100</strain>
    </source>
</reference>
<dbReference type="SUPFAM" id="SSF55874">
    <property type="entry name" value="ATPase domain of HSP90 chaperone/DNA topoisomerase II/histidine kinase"/>
    <property type="match status" value="1"/>
</dbReference>
<proteinExistence type="predicted"/>
<keyword evidence="2" id="KW-0732">Signal</keyword>
<dbReference type="PANTHER" id="PTHR34220:SF7">
    <property type="entry name" value="SENSOR HISTIDINE KINASE YPDA"/>
    <property type="match status" value="1"/>
</dbReference>
<dbReference type="GO" id="GO:0016020">
    <property type="term" value="C:membrane"/>
    <property type="evidence" value="ECO:0007669"/>
    <property type="project" value="InterPro"/>
</dbReference>
<organism evidence="5 6">
    <name type="scientific">Anseongella ginsenosidimutans</name>
    <dbReference type="NCBI Taxonomy" id="496056"/>
    <lineage>
        <taxon>Bacteria</taxon>
        <taxon>Pseudomonadati</taxon>
        <taxon>Bacteroidota</taxon>
        <taxon>Sphingobacteriia</taxon>
        <taxon>Sphingobacteriales</taxon>
        <taxon>Sphingobacteriaceae</taxon>
        <taxon>Anseongella</taxon>
    </lineage>
</organism>
<dbReference type="RefSeq" id="WP_132128285.1">
    <property type="nucleotide sequence ID" value="NZ_CP042432.1"/>
</dbReference>
<feature type="domain" description="Histidine kinase/HSP90-like ATPase" evidence="3">
    <location>
        <begin position="495"/>
        <end position="595"/>
    </location>
</feature>
<feature type="signal peptide" evidence="2">
    <location>
        <begin position="1"/>
        <end position="19"/>
    </location>
</feature>
<keyword evidence="1" id="KW-1133">Transmembrane helix</keyword>
<gene>
    <name evidence="5" type="ORF">EDD80_102394</name>
</gene>
<evidence type="ECO:0000259" key="4">
    <source>
        <dbReference type="Pfam" id="PF06580"/>
    </source>
</evidence>
<dbReference type="Pfam" id="PF06580">
    <property type="entry name" value="His_kinase"/>
    <property type="match status" value="1"/>
</dbReference>
<feature type="domain" description="Signal transduction histidine kinase internal region" evidence="4">
    <location>
        <begin position="397"/>
        <end position="473"/>
    </location>
</feature>